<gene>
    <name evidence="1" type="ORF">GCM10023196_102850</name>
</gene>
<proteinExistence type="predicted"/>
<accession>A0ABP8UUC6</accession>
<organism evidence="1 2">
    <name type="scientific">Actinoallomurus vinaceus</name>
    <dbReference type="NCBI Taxonomy" id="1080074"/>
    <lineage>
        <taxon>Bacteria</taxon>
        <taxon>Bacillati</taxon>
        <taxon>Actinomycetota</taxon>
        <taxon>Actinomycetes</taxon>
        <taxon>Streptosporangiales</taxon>
        <taxon>Thermomonosporaceae</taxon>
        <taxon>Actinoallomurus</taxon>
    </lineage>
</organism>
<evidence type="ECO:0000313" key="2">
    <source>
        <dbReference type="Proteomes" id="UP001501442"/>
    </source>
</evidence>
<comment type="caution">
    <text evidence="1">The sequence shown here is derived from an EMBL/GenBank/DDBJ whole genome shotgun (WGS) entry which is preliminary data.</text>
</comment>
<evidence type="ECO:0000313" key="1">
    <source>
        <dbReference type="EMBL" id="GAA4639798.1"/>
    </source>
</evidence>
<sequence>MVMWECSAWTPRSYVVDLKADRVVGALPGLDGEGPAGPAGTGVLPRVGRQFAGDEGHVRRAGMPAEVRAEESADLPDLVGVSAEDAPVDAGAWFFRKRRGCHGMSRLCLRSSQGSSR</sequence>
<dbReference type="Proteomes" id="UP001501442">
    <property type="component" value="Unassembled WGS sequence"/>
</dbReference>
<reference evidence="2" key="1">
    <citation type="journal article" date="2019" name="Int. J. Syst. Evol. Microbiol.">
        <title>The Global Catalogue of Microorganisms (GCM) 10K type strain sequencing project: providing services to taxonomists for standard genome sequencing and annotation.</title>
        <authorList>
            <consortium name="The Broad Institute Genomics Platform"/>
            <consortium name="The Broad Institute Genome Sequencing Center for Infectious Disease"/>
            <person name="Wu L."/>
            <person name="Ma J."/>
        </authorList>
    </citation>
    <scope>NUCLEOTIDE SEQUENCE [LARGE SCALE GENOMIC DNA]</scope>
    <source>
        <strain evidence="2">JCM 17939</strain>
    </source>
</reference>
<protein>
    <submittedName>
        <fullName evidence="1">Uncharacterized protein</fullName>
    </submittedName>
</protein>
<name>A0ABP8UUC6_9ACTN</name>
<keyword evidence="2" id="KW-1185">Reference proteome</keyword>
<dbReference type="EMBL" id="BAABHK010000029">
    <property type="protein sequence ID" value="GAA4639798.1"/>
    <property type="molecule type" value="Genomic_DNA"/>
</dbReference>